<dbReference type="SUPFAM" id="SSF51735">
    <property type="entry name" value="NAD(P)-binding Rossmann-fold domains"/>
    <property type="match status" value="1"/>
</dbReference>
<dbReference type="Gene3D" id="3.40.50.720">
    <property type="entry name" value="NAD(P)-binding Rossmann-like Domain"/>
    <property type="match status" value="1"/>
</dbReference>
<name>A0A1H4ENI1_9BACT</name>
<reference evidence="2" key="1">
    <citation type="submission" date="2016-10" db="EMBL/GenBank/DDBJ databases">
        <authorList>
            <person name="Varghese N."/>
            <person name="Submissions S."/>
        </authorList>
    </citation>
    <scope>NUCLEOTIDE SEQUENCE [LARGE SCALE GENOMIC DNA]</scope>
    <source>
        <strain evidence="2">DSM 23920</strain>
    </source>
</reference>
<dbReference type="RefSeq" id="WP_089763531.1">
    <property type="nucleotide sequence ID" value="NZ_BKAT01000032.1"/>
</dbReference>
<sequence length="266" mass="29345">MYKRISILSCGWVGLALANRLRDAGYLVKGARTTEEGAAALTQTGLEGYRVWLSPGELQMPEDFLETDCLVIAVPPRMQRGNDAHTREMELLVNRLKSAGIPQLIFISSTAVYAATAGVVTEEDTDWPATPNGQALRTVETWLLDNFNATVLRPGGLVGYDRLPRASRLQSLPDTVAQPMNVVHRDDLVAVIERLVETPQPGEIFNVCAGRHPIRYAYYEKAAAKLGIALPPLPGNGRAEGKIVVSAKLLRMLNYRFRYDDPMELV</sequence>
<dbReference type="OrthoDB" id="751203at2"/>
<dbReference type="InterPro" id="IPR051783">
    <property type="entry name" value="NAD(P)-dependent_oxidoreduct"/>
</dbReference>
<accession>A0A1H4ENI1</accession>
<dbReference type="Proteomes" id="UP000199656">
    <property type="component" value="Unassembled WGS sequence"/>
</dbReference>
<keyword evidence="2" id="KW-1185">Reference proteome</keyword>
<evidence type="ECO:0000313" key="1">
    <source>
        <dbReference type="EMBL" id="SEA86070.1"/>
    </source>
</evidence>
<evidence type="ECO:0000313" key="2">
    <source>
        <dbReference type="Proteomes" id="UP000199656"/>
    </source>
</evidence>
<dbReference type="STRING" id="408074.SAMN05660909_03824"/>
<protein>
    <submittedName>
        <fullName evidence="1">Nucleoside-diphosphate-sugar epimerase</fullName>
    </submittedName>
</protein>
<organism evidence="1 2">
    <name type="scientific">Chitinophaga terrae</name>
    <name type="common">ex Kim and Jung 2007</name>
    <dbReference type="NCBI Taxonomy" id="408074"/>
    <lineage>
        <taxon>Bacteria</taxon>
        <taxon>Pseudomonadati</taxon>
        <taxon>Bacteroidota</taxon>
        <taxon>Chitinophagia</taxon>
        <taxon>Chitinophagales</taxon>
        <taxon>Chitinophagaceae</taxon>
        <taxon>Chitinophaga</taxon>
    </lineage>
</organism>
<dbReference type="GO" id="GO:0004029">
    <property type="term" value="F:aldehyde dehydrogenase (NAD+) activity"/>
    <property type="evidence" value="ECO:0007669"/>
    <property type="project" value="TreeGrafter"/>
</dbReference>
<dbReference type="PANTHER" id="PTHR48079">
    <property type="entry name" value="PROTEIN YEEZ"/>
    <property type="match status" value="1"/>
</dbReference>
<dbReference type="PANTHER" id="PTHR48079:SF6">
    <property type="entry name" value="NAD(P)-BINDING DOMAIN-CONTAINING PROTEIN-RELATED"/>
    <property type="match status" value="1"/>
</dbReference>
<proteinExistence type="predicted"/>
<dbReference type="InterPro" id="IPR036291">
    <property type="entry name" value="NAD(P)-bd_dom_sf"/>
</dbReference>
<dbReference type="EMBL" id="FNRL01000019">
    <property type="protein sequence ID" value="SEA86070.1"/>
    <property type="molecule type" value="Genomic_DNA"/>
</dbReference>
<dbReference type="AlphaFoldDB" id="A0A1H4ENI1"/>
<gene>
    <name evidence="1" type="ORF">SAMN05660909_03824</name>
</gene>
<dbReference type="GO" id="GO:0005737">
    <property type="term" value="C:cytoplasm"/>
    <property type="evidence" value="ECO:0007669"/>
    <property type="project" value="TreeGrafter"/>
</dbReference>